<proteinExistence type="predicted"/>
<reference evidence="2 3" key="1">
    <citation type="submission" date="2023-05" db="EMBL/GenBank/DDBJ databases">
        <title>Xanthomonas rydalmerenesis sp. nov., a novel Xanthomonas species isolated from Fragaria x ananassa.</title>
        <authorList>
            <person name="McKnight D.J.E."/>
            <person name="Wong-Bajracharya J."/>
            <person name="Okoh E.B."/>
            <person name="Snijders F."/>
            <person name="Lidbetter F."/>
            <person name="Webster J."/>
            <person name="Djordjevic S.P."/>
            <person name="Bogema D.R."/>
            <person name="Chapman T.A."/>
        </authorList>
    </citation>
    <scope>NUCLEOTIDE SEQUENCE [LARGE SCALE GENOMIC DNA]</scope>
    <source>
        <strain evidence="2 3">DAR34883</strain>
    </source>
</reference>
<evidence type="ECO:0000313" key="3">
    <source>
        <dbReference type="Proteomes" id="UP001302020"/>
    </source>
</evidence>
<name>A0ABZ0JHC3_9XANT</name>
<dbReference type="RefSeq" id="WP_317843275.1">
    <property type="nucleotide sequence ID" value="NZ_CP126170.1"/>
</dbReference>
<dbReference type="Proteomes" id="UP001302020">
    <property type="component" value="Chromosome"/>
</dbReference>
<feature type="transmembrane region" description="Helical" evidence="1">
    <location>
        <begin position="97"/>
        <end position="123"/>
    </location>
</feature>
<keyword evidence="1" id="KW-0812">Transmembrane</keyword>
<protein>
    <recommendedName>
        <fullName evidence="4">DUF2721 domain-containing protein</fullName>
    </recommendedName>
</protein>
<gene>
    <name evidence="2" type="ORF">QN243_11925</name>
</gene>
<evidence type="ECO:0000313" key="2">
    <source>
        <dbReference type="EMBL" id="WOS39152.1"/>
    </source>
</evidence>
<keyword evidence="3" id="KW-1185">Reference proteome</keyword>
<evidence type="ECO:0008006" key="4">
    <source>
        <dbReference type="Google" id="ProtNLM"/>
    </source>
</evidence>
<keyword evidence="1" id="KW-0472">Membrane</keyword>
<sequence>MSDLHLDVNSVFNGIVAALLLGGGGWALGWARMRLGLMNDRITLKIHRAELNKVLSLQRDPAKVAAFLLTQLLFCFAILGVAMAYSTIAFMDGGAKWMAPAVSILGLAIYTCAVYAIGIIIRVKKGAKYVQRQEAKIAALEEGLERRNAVKQKARE</sequence>
<evidence type="ECO:0000256" key="1">
    <source>
        <dbReference type="SAM" id="Phobius"/>
    </source>
</evidence>
<dbReference type="EMBL" id="CP126172">
    <property type="protein sequence ID" value="WOS39152.1"/>
    <property type="molecule type" value="Genomic_DNA"/>
</dbReference>
<organism evidence="2 3">
    <name type="scientific">Xanthomonas rydalmerensis</name>
    <dbReference type="NCBI Taxonomy" id="3046274"/>
    <lineage>
        <taxon>Bacteria</taxon>
        <taxon>Pseudomonadati</taxon>
        <taxon>Pseudomonadota</taxon>
        <taxon>Gammaproteobacteria</taxon>
        <taxon>Lysobacterales</taxon>
        <taxon>Lysobacteraceae</taxon>
        <taxon>Xanthomonas</taxon>
    </lineage>
</organism>
<keyword evidence="1" id="KW-1133">Transmembrane helix</keyword>
<feature type="transmembrane region" description="Helical" evidence="1">
    <location>
        <begin position="64"/>
        <end position="85"/>
    </location>
</feature>
<accession>A0ABZ0JHC3</accession>
<feature type="transmembrane region" description="Helical" evidence="1">
    <location>
        <begin position="12"/>
        <end position="31"/>
    </location>
</feature>